<organism evidence="1 2">
    <name type="scientific">Tsukamurella pseudospumae</name>
    <dbReference type="NCBI Taxonomy" id="239498"/>
    <lineage>
        <taxon>Bacteria</taxon>
        <taxon>Bacillati</taxon>
        <taxon>Actinomycetota</taxon>
        <taxon>Actinomycetes</taxon>
        <taxon>Mycobacteriales</taxon>
        <taxon>Tsukamurellaceae</taxon>
        <taxon>Tsukamurella</taxon>
    </lineage>
</organism>
<dbReference type="RefSeq" id="WP_231855446.1">
    <property type="nucleotide sequence ID" value="NZ_LSRE01000008.1"/>
</dbReference>
<reference evidence="1 2" key="1">
    <citation type="submission" date="2016-02" db="EMBL/GenBank/DDBJ databases">
        <authorList>
            <person name="Teng J.L."/>
            <person name="Tang Y."/>
            <person name="Huang Y."/>
            <person name="Guo F."/>
            <person name="Wei W."/>
            <person name="Chen J.H."/>
            <person name="Wong S.Y."/>
            <person name="Lau S.K."/>
            <person name="Woo P.C."/>
        </authorList>
    </citation>
    <scope>NUCLEOTIDE SEQUENCE [LARGE SCALE GENOMIC DNA]</scope>
    <source>
        <strain evidence="1 2">JCM 13375</strain>
    </source>
</reference>
<gene>
    <name evidence="1" type="ORF">AXK61_16095</name>
</gene>
<evidence type="ECO:0000313" key="2">
    <source>
        <dbReference type="Proteomes" id="UP000070409"/>
    </source>
</evidence>
<name>A0A137ZPJ4_9ACTN</name>
<dbReference type="EMBL" id="LSRE01000008">
    <property type="protein sequence ID" value="KXP00113.1"/>
    <property type="molecule type" value="Genomic_DNA"/>
</dbReference>
<dbReference type="PANTHER" id="PTHR38479">
    <property type="entry name" value="LMO0824 PROTEIN"/>
    <property type="match status" value="1"/>
</dbReference>
<dbReference type="InterPro" id="IPR009351">
    <property type="entry name" value="AlkZ-like"/>
</dbReference>
<evidence type="ECO:0008006" key="3">
    <source>
        <dbReference type="Google" id="ProtNLM"/>
    </source>
</evidence>
<keyword evidence="2" id="KW-1185">Reference proteome</keyword>
<dbReference type="PANTHER" id="PTHR38479:SF2">
    <property type="entry name" value="WINGED HELIX DNA-BINDING DOMAIN-CONTAINING PROTEIN"/>
    <property type="match status" value="1"/>
</dbReference>
<dbReference type="Proteomes" id="UP000070409">
    <property type="component" value="Unassembled WGS sequence"/>
</dbReference>
<evidence type="ECO:0000313" key="1">
    <source>
        <dbReference type="EMBL" id="KXP00113.1"/>
    </source>
</evidence>
<proteinExistence type="predicted"/>
<comment type="caution">
    <text evidence="1">The sequence shown here is derived from an EMBL/GenBank/DDBJ whole genome shotgun (WGS) entry which is preliminary data.</text>
</comment>
<protein>
    <recommendedName>
        <fullName evidence="3">Winged helix DNA-binding domain-containing protein</fullName>
    </recommendedName>
</protein>
<dbReference type="Pfam" id="PF06224">
    <property type="entry name" value="AlkZ-like"/>
    <property type="match status" value="1"/>
</dbReference>
<accession>A0A137ZPJ4</accession>
<sequence length="394" mass="41914">MAALPNDRIIGYRLRAHGLVERADPDALLTAAGRCGIQDSPPGSGLLALHARVTGVAPGTLDARLDDRALLRTWCMRGAPFVIPVDGAAVFTAGVLPGTEAAVRHFLLGLGPALDDLGMSADGAVAAVAARTTTMLSGRRLAIGPLGAEVAEAMAAELSPAQRSVWTADGPWSAGQSLGEGVVHFCLRILTLRGLVCFAPREDDTAPFVLVEEWLGHPLPGPDGDDARAELVRRYLRCYGPSTKADFAAWLGVRAGDAGPWWSLVESDLERVETQAGRAWVHADDLESLRTAADPAGTRLLPPRDPYTQARDRSVIVAPEHHRAVWRTVGEPGTVLIDGRIAGTWRPRKHGKRLTLTITPFAPLSVRARRAVTHEAEQVGTLRGAASTEVAIDS</sequence>